<evidence type="ECO:0000313" key="2">
    <source>
        <dbReference type="Proteomes" id="UP000325787"/>
    </source>
</evidence>
<gene>
    <name evidence="1" type="ORF">EKG83_37770</name>
</gene>
<dbReference type="CDD" id="cd05233">
    <property type="entry name" value="SDR_c"/>
    <property type="match status" value="1"/>
</dbReference>
<accession>A0A5Q0H879</accession>
<dbReference type="RefSeq" id="WP_033430567.1">
    <property type="nucleotide sequence ID" value="NZ_CP034550.1"/>
</dbReference>
<name>A0A5Q0H879_SACSY</name>
<evidence type="ECO:0000313" key="1">
    <source>
        <dbReference type="EMBL" id="QFZ22411.1"/>
    </source>
</evidence>
<dbReference type="Proteomes" id="UP000325787">
    <property type="component" value="Chromosome"/>
</dbReference>
<sequence>MPNTIALFGAGPGLGAAVARRFGREGYRVALVARRREPLDALRSALTAAGVEAETFPADLTNPTNAPALVDKIRKRFNRVDALYYAPAPSEGFTPAADLDAGALRDLIDLYLLTPVELVRAVLPDMLARGNGAILLGQGASALHGLPGMSGLGPAMAAARNYVHSLHGEVAGRGVYAGAITVTAMIRGSAGHQRLLSGEFTLPEGVKLPAGAELPVVDPDELAEVCWELVTRRDRVEAIHPALPEGWGTPGA</sequence>
<dbReference type="PANTHER" id="PTHR43431">
    <property type="entry name" value="OXIDOREDUCTASE, SHORT CHAIN DEHYDROGENASE/REDUCTASE FAMILY (AFU_ORTHOLOGUE AFUA_5G14000)"/>
    <property type="match status" value="1"/>
</dbReference>
<dbReference type="PANTHER" id="PTHR43431:SF7">
    <property type="entry name" value="OXIDOREDUCTASE, SHORT CHAIN DEHYDROGENASE_REDUCTASE FAMILY (AFU_ORTHOLOGUE AFUA_5G14000)"/>
    <property type="match status" value="1"/>
</dbReference>
<organism evidence="1 2">
    <name type="scientific">Saccharothrix syringae</name>
    <name type="common">Nocardiopsis syringae</name>
    <dbReference type="NCBI Taxonomy" id="103733"/>
    <lineage>
        <taxon>Bacteria</taxon>
        <taxon>Bacillati</taxon>
        <taxon>Actinomycetota</taxon>
        <taxon>Actinomycetes</taxon>
        <taxon>Pseudonocardiales</taxon>
        <taxon>Pseudonocardiaceae</taxon>
        <taxon>Saccharothrix</taxon>
    </lineage>
</organism>
<dbReference type="OrthoDB" id="9799818at2"/>
<dbReference type="EMBL" id="CP034550">
    <property type="protein sequence ID" value="QFZ22411.1"/>
    <property type="molecule type" value="Genomic_DNA"/>
</dbReference>
<dbReference type="InterPro" id="IPR002347">
    <property type="entry name" value="SDR_fam"/>
</dbReference>
<proteinExistence type="predicted"/>
<reference evidence="2" key="1">
    <citation type="journal article" date="2021" name="Curr. Microbiol.">
        <title>Complete genome of nocamycin-producing strain Saccharothrix syringae NRRL B-16468 reveals the biosynthetic potential for secondary metabolites.</title>
        <authorList>
            <person name="Mo X."/>
            <person name="Yang S."/>
        </authorList>
    </citation>
    <scope>NUCLEOTIDE SEQUENCE [LARGE SCALE GENOMIC DNA]</scope>
    <source>
        <strain evidence="2">ATCC 51364 / DSM 43886 / JCM 6844 / KCTC 9398 / NBRC 14523 / NRRL B-16468 / INA 2240</strain>
    </source>
</reference>
<dbReference type="SUPFAM" id="SSF51735">
    <property type="entry name" value="NAD(P)-binding Rossmann-fold domains"/>
    <property type="match status" value="1"/>
</dbReference>
<dbReference type="Gene3D" id="3.40.50.720">
    <property type="entry name" value="NAD(P)-binding Rossmann-like Domain"/>
    <property type="match status" value="1"/>
</dbReference>
<dbReference type="Pfam" id="PF00106">
    <property type="entry name" value="adh_short"/>
    <property type="match status" value="1"/>
</dbReference>
<dbReference type="KEGG" id="ssyi:EKG83_37770"/>
<dbReference type="AlphaFoldDB" id="A0A5Q0H879"/>
<keyword evidence="2" id="KW-1185">Reference proteome</keyword>
<dbReference type="InterPro" id="IPR036291">
    <property type="entry name" value="NAD(P)-bd_dom_sf"/>
</dbReference>
<protein>
    <submittedName>
        <fullName evidence="1">SDR family NAD(P)-dependent oxidoreductase</fullName>
    </submittedName>
</protein>